<evidence type="ECO:0000256" key="1">
    <source>
        <dbReference type="SAM" id="SignalP"/>
    </source>
</evidence>
<feature type="signal peptide" evidence="1">
    <location>
        <begin position="1"/>
        <end position="18"/>
    </location>
</feature>
<sequence length="72" mass="8282">MFLFFLSYIAIRLFSVITKRKICTGCLSPKPGWTTTSWALSETVRSCRYKEDDNISLTEMFLENTSTMSILS</sequence>
<organism evidence="2">
    <name type="scientific">Octopus bimaculoides</name>
    <name type="common">California two-spotted octopus</name>
    <dbReference type="NCBI Taxonomy" id="37653"/>
    <lineage>
        <taxon>Eukaryota</taxon>
        <taxon>Metazoa</taxon>
        <taxon>Spiralia</taxon>
        <taxon>Lophotrochozoa</taxon>
        <taxon>Mollusca</taxon>
        <taxon>Cephalopoda</taxon>
        <taxon>Coleoidea</taxon>
        <taxon>Octopodiformes</taxon>
        <taxon>Octopoda</taxon>
        <taxon>Incirrata</taxon>
        <taxon>Octopodidae</taxon>
        <taxon>Octopus</taxon>
    </lineage>
</organism>
<gene>
    <name evidence="2" type="ORF">OCBIM_22018763mg</name>
</gene>
<dbReference type="AlphaFoldDB" id="A0A0L8HC60"/>
<evidence type="ECO:0000313" key="2">
    <source>
        <dbReference type="EMBL" id="KOF86355.1"/>
    </source>
</evidence>
<protein>
    <recommendedName>
        <fullName evidence="3">Secreted protein</fullName>
    </recommendedName>
</protein>
<accession>A0A0L8HC60</accession>
<name>A0A0L8HC60_OCTBM</name>
<proteinExistence type="predicted"/>
<keyword evidence="1" id="KW-0732">Signal</keyword>
<evidence type="ECO:0008006" key="3">
    <source>
        <dbReference type="Google" id="ProtNLM"/>
    </source>
</evidence>
<reference evidence="2" key="1">
    <citation type="submission" date="2015-07" db="EMBL/GenBank/DDBJ databases">
        <title>MeaNS - Measles Nucleotide Surveillance Program.</title>
        <authorList>
            <person name="Tran T."/>
            <person name="Druce J."/>
        </authorList>
    </citation>
    <scope>NUCLEOTIDE SEQUENCE</scope>
    <source>
        <strain evidence="2">UCB-OBI-ISO-001</strain>
        <tissue evidence="2">Gonad</tissue>
    </source>
</reference>
<feature type="chain" id="PRO_5005583687" description="Secreted protein" evidence="1">
    <location>
        <begin position="19"/>
        <end position="72"/>
    </location>
</feature>
<dbReference type="EMBL" id="KQ418671">
    <property type="protein sequence ID" value="KOF86355.1"/>
    <property type="molecule type" value="Genomic_DNA"/>
</dbReference>